<comment type="function">
    <text evidence="10">Involved in the biosynthesis of the central metabolite phospho-alpha-D-ribosyl-1-pyrophosphate (PRPP) via the transfer of pyrophosphoryl group from ATP to 1-hydroxyl of ribose-5-phosphate (Rib-5-P).</text>
</comment>
<proteinExistence type="inferred from homology"/>
<comment type="pathway">
    <text evidence="10">Metabolic intermediate biosynthesis; 5-phospho-alpha-D-ribose 1-diphosphate biosynthesis; 5-phospho-alpha-D-ribose 1-diphosphate from D-ribose 5-phosphate (route I): step 1/1.</text>
</comment>
<evidence type="ECO:0000256" key="6">
    <source>
        <dbReference type="ARBA" id="ARBA00022777"/>
    </source>
</evidence>
<comment type="similarity">
    <text evidence="10">Belongs to the ribose-phosphate pyrophosphokinase family. Class III (archaeal) subfamily.</text>
</comment>
<keyword evidence="2 10" id="KW-0808">Transferase</keyword>
<evidence type="ECO:0000256" key="9">
    <source>
        <dbReference type="ARBA" id="ARBA00049535"/>
    </source>
</evidence>
<dbReference type="GO" id="GO:0000287">
    <property type="term" value="F:magnesium ion binding"/>
    <property type="evidence" value="ECO:0007669"/>
    <property type="project" value="UniProtKB-UniRule"/>
</dbReference>
<dbReference type="InterPro" id="IPR000836">
    <property type="entry name" value="PRTase_dom"/>
</dbReference>
<comment type="caution">
    <text evidence="10">Lacks conserved residue(s) required for the propagation of feature annotation.</text>
</comment>
<evidence type="ECO:0000313" key="14">
    <source>
        <dbReference type="Proteomes" id="UP000663525"/>
    </source>
</evidence>
<dbReference type="GO" id="GO:0002189">
    <property type="term" value="C:ribose phosphate diphosphokinase complex"/>
    <property type="evidence" value="ECO:0007669"/>
    <property type="project" value="TreeGrafter"/>
</dbReference>
<dbReference type="PANTHER" id="PTHR10210:SF32">
    <property type="entry name" value="RIBOSE-PHOSPHATE PYROPHOSPHOKINASE 2"/>
    <property type="match status" value="1"/>
</dbReference>
<dbReference type="GO" id="GO:0005737">
    <property type="term" value="C:cytoplasm"/>
    <property type="evidence" value="ECO:0007669"/>
    <property type="project" value="UniProtKB-SubCell"/>
</dbReference>
<dbReference type="HAMAP" id="MF_00583_A">
    <property type="entry name" value="RibP_PPkinase_A"/>
    <property type="match status" value="1"/>
</dbReference>
<dbReference type="Pfam" id="PF00156">
    <property type="entry name" value="Pribosyltran"/>
    <property type="match status" value="1"/>
</dbReference>
<dbReference type="NCBIfam" id="NF002095">
    <property type="entry name" value="PRK00934.1"/>
    <property type="match status" value="1"/>
</dbReference>
<feature type="active site" evidence="10">
    <location>
        <position position="183"/>
    </location>
</feature>
<feature type="binding site" evidence="10">
    <location>
        <position position="122"/>
    </location>
    <ligand>
        <name>Mg(2+)</name>
        <dbReference type="ChEBI" id="CHEBI:18420"/>
        <label>1</label>
    </ligand>
</feature>
<dbReference type="GO" id="GO:0016301">
    <property type="term" value="F:kinase activity"/>
    <property type="evidence" value="ECO:0007669"/>
    <property type="project" value="UniProtKB-KW"/>
</dbReference>
<evidence type="ECO:0000256" key="8">
    <source>
        <dbReference type="ARBA" id="ARBA00022842"/>
    </source>
</evidence>
<dbReference type="PANTHER" id="PTHR10210">
    <property type="entry name" value="RIBOSE-PHOSPHATE DIPHOSPHOKINASE FAMILY MEMBER"/>
    <property type="match status" value="1"/>
</dbReference>
<accession>A0A897MX37</accession>
<evidence type="ECO:0000256" key="7">
    <source>
        <dbReference type="ARBA" id="ARBA00022840"/>
    </source>
</evidence>
<dbReference type="SUPFAM" id="SSF53271">
    <property type="entry name" value="PRTase-like"/>
    <property type="match status" value="2"/>
</dbReference>
<keyword evidence="6 10" id="KW-0418">Kinase</keyword>
<dbReference type="EC" id="2.7.6.1" evidence="10"/>
<dbReference type="RefSeq" id="WP_229114009.1">
    <property type="nucleotide sequence ID" value="NZ_CP064787.1"/>
</dbReference>
<comment type="subcellular location">
    <subcellularLocation>
        <location evidence="10">Cytoplasm</location>
    </subcellularLocation>
</comment>
<keyword evidence="8 10" id="KW-0460">Magnesium</keyword>
<keyword evidence="5 10" id="KW-0547">Nucleotide-binding</keyword>
<feature type="binding site" evidence="10">
    <location>
        <position position="185"/>
    </location>
    <ligand>
        <name>D-ribose 5-phosphate</name>
        <dbReference type="ChEBI" id="CHEBI:78346"/>
    </ligand>
</feature>
<reference evidence="13" key="1">
    <citation type="submission" date="2020-11" db="EMBL/GenBank/DDBJ databases">
        <title>Carbohydrate-dependent, anaerobic sulfur respiration: A novel catabolism in halophilic archaea.</title>
        <authorList>
            <person name="Sorokin D.Y."/>
            <person name="Messina E."/>
            <person name="Smedile F."/>
            <person name="La Cono V."/>
            <person name="Hallsworth J.E."/>
            <person name="Yakimov M.M."/>
        </authorList>
    </citation>
    <scope>NUCLEOTIDE SEQUENCE</scope>
    <source>
        <strain evidence="13">HSR12-1</strain>
    </source>
</reference>
<dbReference type="InterPro" id="IPR029099">
    <property type="entry name" value="Pribosyltran_N"/>
</dbReference>
<dbReference type="SMART" id="SM01400">
    <property type="entry name" value="Pribosyltran_N"/>
    <property type="match status" value="1"/>
</dbReference>
<dbReference type="Proteomes" id="UP000663525">
    <property type="component" value="Chromosome"/>
</dbReference>
<feature type="binding site" evidence="10">
    <location>
        <position position="159"/>
    </location>
    <ligand>
        <name>Mg(2+)</name>
        <dbReference type="ChEBI" id="CHEBI:18420"/>
        <label>2</label>
    </ligand>
</feature>
<keyword evidence="7 10" id="KW-0067">ATP-binding</keyword>
<dbReference type="NCBIfam" id="TIGR01251">
    <property type="entry name" value="ribP_PPkin"/>
    <property type="match status" value="1"/>
</dbReference>
<keyword evidence="4 10" id="KW-0545">Nucleotide biosynthesis</keyword>
<protein>
    <recommendedName>
        <fullName evidence="10">Ribose-phosphate pyrophosphokinase</fullName>
        <shortName evidence="10">RPPK</shortName>
        <ecNumber evidence="10">2.7.6.1</ecNumber>
    </recommendedName>
    <alternativeName>
        <fullName evidence="10">5-phospho-D-ribosyl alpha-1-diphosphate synthase</fullName>
    </alternativeName>
    <alternativeName>
        <fullName evidence="10">Phosphoribosyl diphosphate synthase</fullName>
    </alternativeName>
    <alternativeName>
        <fullName evidence="10">Phosphoribosyl pyrophosphate synthase</fullName>
        <shortName evidence="10">P-Rib-PP synthase</shortName>
        <shortName evidence="10">PRPP synthase</shortName>
        <shortName evidence="10">PRPPase</shortName>
    </alternativeName>
</protein>
<evidence type="ECO:0000256" key="3">
    <source>
        <dbReference type="ARBA" id="ARBA00022723"/>
    </source>
</evidence>
<feature type="domain" description="Phosphoribosyltransferase" evidence="11">
    <location>
        <begin position="138"/>
        <end position="239"/>
    </location>
</feature>
<dbReference type="GO" id="GO:0006164">
    <property type="term" value="P:purine nucleotide biosynthetic process"/>
    <property type="evidence" value="ECO:0007669"/>
    <property type="project" value="TreeGrafter"/>
</dbReference>
<feature type="binding site" evidence="10">
    <location>
        <begin position="89"/>
        <end position="90"/>
    </location>
    <ligand>
        <name>ATP</name>
        <dbReference type="ChEBI" id="CHEBI:30616"/>
    </ligand>
</feature>
<comment type="cofactor">
    <cofactor evidence="10">
        <name>Mg(2+)</name>
        <dbReference type="ChEBI" id="CHEBI:18420"/>
    </cofactor>
    <text evidence="10">Binds 2 Mg(2+) ions per subunit.</text>
</comment>
<dbReference type="CDD" id="cd06223">
    <property type="entry name" value="PRTases_typeI"/>
    <property type="match status" value="1"/>
</dbReference>
<feature type="domain" description="Ribose-phosphate pyrophosphokinase N-terminal" evidence="12">
    <location>
        <begin position="1"/>
        <end position="109"/>
    </location>
</feature>
<evidence type="ECO:0000259" key="12">
    <source>
        <dbReference type="Pfam" id="PF13793"/>
    </source>
</evidence>
<dbReference type="GO" id="GO:0006015">
    <property type="term" value="P:5-phosphoribose 1-diphosphate biosynthetic process"/>
    <property type="evidence" value="ECO:0007669"/>
    <property type="project" value="UniProtKB-UniRule"/>
</dbReference>
<dbReference type="GO" id="GO:0004749">
    <property type="term" value="F:ribose phosphate diphosphokinase activity"/>
    <property type="evidence" value="ECO:0007669"/>
    <property type="project" value="UniProtKB-UniRule"/>
</dbReference>
<dbReference type="FunFam" id="3.40.50.2020:FF:000007">
    <property type="entry name" value="Ribose-phosphate pyrophosphokinase"/>
    <property type="match status" value="1"/>
</dbReference>
<evidence type="ECO:0000256" key="5">
    <source>
        <dbReference type="ARBA" id="ARBA00022741"/>
    </source>
</evidence>
<dbReference type="InterPro" id="IPR005946">
    <property type="entry name" value="Rib-P_diPkinase"/>
</dbReference>
<dbReference type="GeneID" id="68853847"/>
<feature type="binding site" evidence="10">
    <location>
        <begin position="33"/>
        <end position="35"/>
    </location>
    <ligand>
        <name>ATP</name>
        <dbReference type="ChEBI" id="CHEBI:30616"/>
    </ligand>
</feature>
<sequence length="281" mass="29589">MIVSGSHSQILSAELATVTGRSLATVEYDRFPDGELKVRVPDPPTERAIVVASTPTSDAHLELLQLQDALREAGVTEIVTVLPYMGYARQDKVFETGDPISARAMARAVSTGADRVLTVNPHEPAVTDFFDAPATAVDAAGRLAEPLSDLSDPVFVAPDDGAIEIAEAVRDAYGGGATDYFEKTRHSSTEVEIEPRDADVAGRDVVLTDDIVATGSTMAEAVDALDARDAARVFVTCVHPMLARNAVLKLSSAGVEAIYGTDTLERAVSEVSVAPAIAAQL</sequence>
<organism evidence="13 14">
    <name type="scientific">Halapricum desulfuricans</name>
    <dbReference type="NCBI Taxonomy" id="2841257"/>
    <lineage>
        <taxon>Archaea</taxon>
        <taxon>Methanobacteriati</taxon>
        <taxon>Methanobacteriota</taxon>
        <taxon>Stenosarchaea group</taxon>
        <taxon>Halobacteria</taxon>
        <taxon>Halobacteriales</taxon>
        <taxon>Haloarculaceae</taxon>
        <taxon>Halapricum</taxon>
    </lineage>
</organism>
<dbReference type="UniPathway" id="UPA00087">
    <property type="reaction ID" value="UER00172"/>
</dbReference>
<comment type="catalytic activity">
    <reaction evidence="9 10">
        <text>D-ribose 5-phosphate + ATP = 5-phospho-alpha-D-ribose 1-diphosphate + AMP + H(+)</text>
        <dbReference type="Rhea" id="RHEA:15609"/>
        <dbReference type="ChEBI" id="CHEBI:15378"/>
        <dbReference type="ChEBI" id="CHEBI:30616"/>
        <dbReference type="ChEBI" id="CHEBI:58017"/>
        <dbReference type="ChEBI" id="CHEBI:78346"/>
        <dbReference type="ChEBI" id="CHEBI:456215"/>
        <dbReference type="EC" id="2.7.6.1"/>
    </reaction>
</comment>
<dbReference type="GO" id="GO:0005524">
    <property type="term" value="F:ATP binding"/>
    <property type="evidence" value="ECO:0007669"/>
    <property type="project" value="UniProtKB-KW"/>
</dbReference>
<evidence type="ECO:0000259" key="11">
    <source>
        <dbReference type="Pfam" id="PF00156"/>
    </source>
</evidence>
<dbReference type="Pfam" id="PF13793">
    <property type="entry name" value="Pribosyltran_N"/>
    <property type="match status" value="1"/>
</dbReference>
<gene>
    <name evidence="13" type="primary">prsA</name>
    <name evidence="10" type="synonym">prs</name>
    <name evidence="13" type="ORF">HSR121_0189</name>
</gene>
<dbReference type="InterPro" id="IPR037514">
    <property type="entry name" value="Rib-P_diPkinase_arc"/>
</dbReference>
<evidence type="ECO:0000256" key="10">
    <source>
        <dbReference type="HAMAP-Rule" id="MF_00583"/>
    </source>
</evidence>
<keyword evidence="1 10" id="KW-0963">Cytoplasm</keyword>
<name>A0A897MX37_9EURY</name>
<evidence type="ECO:0000256" key="2">
    <source>
        <dbReference type="ARBA" id="ARBA00022679"/>
    </source>
</evidence>
<dbReference type="Gene3D" id="3.40.50.2020">
    <property type="match status" value="2"/>
</dbReference>
<evidence type="ECO:0000313" key="13">
    <source>
        <dbReference type="EMBL" id="QSG04548.1"/>
    </source>
</evidence>
<feature type="binding site" evidence="10">
    <location>
        <position position="209"/>
    </location>
    <ligand>
        <name>D-ribose 5-phosphate</name>
        <dbReference type="ChEBI" id="CHEBI:78346"/>
    </ligand>
</feature>
<keyword evidence="3 10" id="KW-0479">Metal-binding</keyword>
<dbReference type="AlphaFoldDB" id="A0A897MX37"/>
<evidence type="ECO:0000256" key="1">
    <source>
        <dbReference type="ARBA" id="ARBA00022490"/>
    </source>
</evidence>
<dbReference type="InterPro" id="IPR029057">
    <property type="entry name" value="PRTase-like"/>
</dbReference>
<evidence type="ECO:0000256" key="4">
    <source>
        <dbReference type="ARBA" id="ARBA00022727"/>
    </source>
</evidence>
<dbReference type="EMBL" id="CP064787">
    <property type="protein sequence ID" value="QSG04548.1"/>
    <property type="molecule type" value="Genomic_DNA"/>
</dbReference>